<dbReference type="GO" id="GO:0032259">
    <property type="term" value="P:methylation"/>
    <property type="evidence" value="ECO:0007669"/>
    <property type="project" value="UniProtKB-KW"/>
</dbReference>
<dbReference type="InterPro" id="IPR029063">
    <property type="entry name" value="SAM-dependent_MTases_sf"/>
</dbReference>
<sequence length="171" mass="18582">MTAVKVPERLRWAVDTLAVRPEDRLLEIGCGRGVAVALICPLLSEGRITAVDRSATALEAARRRNAAHLATGRAELHRASLESLDLPGRRFDKIFAVNVNHFWVRAPDPELNTLKDLLTPDGALHLFYEPPSATKATELTTKLLPALTRNGLTTTVITGGETLLCLKATTP</sequence>
<dbReference type="EMBL" id="QTTT01000001">
    <property type="protein sequence ID" value="REE95748.1"/>
    <property type="molecule type" value="Genomic_DNA"/>
</dbReference>
<dbReference type="Gene3D" id="3.40.50.150">
    <property type="entry name" value="Vaccinia Virus protein VP39"/>
    <property type="match status" value="1"/>
</dbReference>
<comment type="caution">
    <text evidence="2">The sequence shown here is derived from an EMBL/GenBank/DDBJ whole genome shotgun (WGS) entry which is preliminary data.</text>
</comment>
<evidence type="ECO:0000259" key="1">
    <source>
        <dbReference type="Pfam" id="PF13649"/>
    </source>
</evidence>
<keyword evidence="2" id="KW-0489">Methyltransferase</keyword>
<dbReference type="RefSeq" id="WP_116021494.1">
    <property type="nucleotide sequence ID" value="NZ_QTTT01000001.1"/>
</dbReference>
<protein>
    <submittedName>
        <fullName evidence="2">Methyltransferase family protein</fullName>
    </submittedName>
</protein>
<gene>
    <name evidence="2" type="ORF">DFJ69_1157</name>
</gene>
<keyword evidence="3" id="KW-1185">Reference proteome</keyword>
<evidence type="ECO:0000313" key="3">
    <source>
        <dbReference type="Proteomes" id="UP000256661"/>
    </source>
</evidence>
<reference evidence="2 3" key="1">
    <citation type="submission" date="2018-08" db="EMBL/GenBank/DDBJ databases">
        <title>Sequencing the genomes of 1000 actinobacteria strains.</title>
        <authorList>
            <person name="Klenk H.-P."/>
        </authorList>
    </citation>
    <scope>NUCLEOTIDE SEQUENCE [LARGE SCALE GENOMIC DNA]</scope>
    <source>
        <strain evidence="2 3">DSM 43927</strain>
    </source>
</reference>
<dbReference type="Proteomes" id="UP000256661">
    <property type="component" value="Unassembled WGS sequence"/>
</dbReference>
<dbReference type="OrthoDB" id="4571118at2"/>
<dbReference type="CDD" id="cd02440">
    <property type="entry name" value="AdoMet_MTases"/>
    <property type="match status" value="1"/>
</dbReference>
<proteinExistence type="predicted"/>
<dbReference type="InterPro" id="IPR041698">
    <property type="entry name" value="Methyltransf_25"/>
</dbReference>
<feature type="domain" description="Methyltransferase" evidence="1">
    <location>
        <begin position="26"/>
        <end position="122"/>
    </location>
</feature>
<accession>A0A3D9SIJ2</accession>
<dbReference type="GO" id="GO:0008168">
    <property type="term" value="F:methyltransferase activity"/>
    <property type="evidence" value="ECO:0007669"/>
    <property type="project" value="UniProtKB-KW"/>
</dbReference>
<evidence type="ECO:0000313" key="2">
    <source>
        <dbReference type="EMBL" id="REE95748.1"/>
    </source>
</evidence>
<dbReference type="SUPFAM" id="SSF53335">
    <property type="entry name" value="S-adenosyl-L-methionine-dependent methyltransferases"/>
    <property type="match status" value="1"/>
</dbReference>
<organism evidence="2 3">
    <name type="scientific">Thermomonospora umbrina</name>
    <dbReference type="NCBI Taxonomy" id="111806"/>
    <lineage>
        <taxon>Bacteria</taxon>
        <taxon>Bacillati</taxon>
        <taxon>Actinomycetota</taxon>
        <taxon>Actinomycetes</taxon>
        <taxon>Streptosporangiales</taxon>
        <taxon>Thermomonosporaceae</taxon>
        <taxon>Thermomonospora</taxon>
    </lineage>
</organism>
<dbReference type="Pfam" id="PF13649">
    <property type="entry name" value="Methyltransf_25"/>
    <property type="match status" value="1"/>
</dbReference>
<dbReference type="AlphaFoldDB" id="A0A3D9SIJ2"/>
<name>A0A3D9SIJ2_9ACTN</name>
<keyword evidence="2" id="KW-0808">Transferase</keyword>